<dbReference type="Proteomes" id="UP000193380">
    <property type="component" value="Unassembled WGS sequence"/>
</dbReference>
<dbReference type="PaxDb" id="8022-A0A060YTB1"/>
<protein>
    <submittedName>
        <fullName evidence="2">Uncharacterized protein</fullName>
    </submittedName>
</protein>
<organism evidence="2 3">
    <name type="scientific">Oncorhynchus mykiss</name>
    <name type="common">Rainbow trout</name>
    <name type="synonym">Salmo gairdneri</name>
    <dbReference type="NCBI Taxonomy" id="8022"/>
    <lineage>
        <taxon>Eukaryota</taxon>
        <taxon>Metazoa</taxon>
        <taxon>Chordata</taxon>
        <taxon>Craniata</taxon>
        <taxon>Vertebrata</taxon>
        <taxon>Euteleostomi</taxon>
        <taxon>Actinopterygii</taxon>
        <taxon>Neopterygii</taxon>
        <taxon>Teleostei</taxon>
        <taxon>Protacanthopterygii</taxon>
        <taxon>Salmoniformes</taxon>
        <taxon>Salmonidae</taxon>
        <taxon>Salmoninae</taxon>
        <taxon>Oncorhynchus</taxon>
    </lineage>
</organism>
<keyword evidence="1" id="KW-0732">Signal</keyword>
<accession>A0A060YTB1</accession>
<evidence type="ECO:0000313" key="2">
    <source>
        <dbReference type="EMBL" id="CDQ92370.1"/>
    </source>
</evidence>
<feature type="signal peptide" evidence="1">
    <location>
        <begin position="1"/>
        <end position="18"/>
    </location>
</feature>
<reference evidence="2" key="1">
    <citation type="journal article" date="2014" name="Nat. Commun.">
        <title>The rainbow trout genome provides novel insights into evolution after whole-genome duplication in vertebrates.</title>
        <authorList>
            <person name="Berthelot C."/>
            <person name="Brunet F."/>
            <person name="Chalopin D."/>
            <person name="Juanchich A."/>
            <person name="Bernard M."/>
            <person name="Noel B."/>
            <person name="Bento P."/>
            <person name="Da Silva C."/>
            <person name="Labadie K."/>
            <person name="Alberti A."/>
            <person name="Aury J.M."/>
            <person name="Louis A."/>
            <person name="Dehais P."/>
            <person name="Bardou P."/>
            <person name="Montfort J."/>
            <person name="Klopp C."/>
            <person name="Cabau C."/>
            <person name="Gaspin C."/>
            <person name="Thorgaard G.H."/>
            <person name="Boussaha M."/>
            <person name="Quillet E."/>
            <person name="Guyomard R."/>
            <person name="Galiana D."/>
            <person name="Bobe J."/>
            <person name="Volff J.N."/>
            <person name="Genet C."/>
            <person name="Wincker P."/>
            <person name="Jaillon O."/>
            <person name="Roest Crollius H."/>
            <person name="Guiguen Y."/>
        </authorList>
    </citation>
    <scope>NUCLEOTIDE SEQUENCE [LARGE SCALE GENOMIC DNA]</scope>
</reference>
<feature type="chain" id="PRO_5001596527" evidence="1">
    <location>
        <begin position="19"/>
        <end position="67"/>
    </location>
</feature>
<name>A0A060YTB1_ONCMY</name>
<dbReference type="AlphaFoldDB" id="A0A060YTB1"/>
<evidence type="ECO:0000313" key="3">
    <source>
        <dbReference type="Proteomes" id="UP000193380"/>
    </source>
</evidence>
<proteinExistence type="predicted"/>
<dbReference type="EMBL" id="FR913157">
    <property type="protein sequence ID" value="CDQ92370.1"/>
    <property type="molecule type" value="Genomic_DNA"/>
</dbReference>
<sequence length="67" mass="7481">MVLLTCLTVFLLSALVEGAEKKEGDDEWVHLPNKCEGRKSKNNAIHSPPFRNPKERACILLSKTSCI</sequence>
<gene>
    <name evidence="2" type="ORF">GSONMT00010130001</name>
</gene>
<evidence type="ECO:0000256" key="1">
    <source>
        <dbReference type="SAM" id="SignalP"/>
    </source>
</evidence>
<reference evidence="2" key="2">
    <citation type="submission" date="2014-03" db="EMBL/GenBank/DDBJ databases">
        <authorList>
            <person name="Genoscope - CEA"/>
        </authorList>
    </citation>
    <scope>NUCLEOTIDE SEQUENCE</scope>
</reference>